<name>A0A365H7S6_9ACTN</name>
<feature type="compositionally biased region" description="Basic and acidic residues" evidence="1">
    <location>
        <begin position="193"/>
        <end position="202"/>
    </location>
</feature>
<keyword evidence="3" id="KW-0378">Hydrolase</keyword>
<dbReference type="PANTHER" id="PTHR31616:SF0">
    <property type="entry name" value="GLUCAN 1,4-ALPHA-GLUCOSIDASE"/>
    <property type="match status" value="1"/>
</dbReference>
<comment type="caution">
    <text evidence="3">The sequence shown here is derived from an EMBL/GenBank/DDBJ whole genome shotgun (WGS) entry which is preliminary data.</text>
</comment>
<dbReference type="SUPFAM" id="SSF48208">
    <property type="entry name" value="Six-hairpin glycosidases"/>
    <property type="match status" value="1"/>
</dbReference>
<evidence type="ECO:0000313" key="4">
    <source>
        <dbReference type="Proteomes" id="UP000251891"/>
    </source>
</evidence>
<dbReference type="AlphaFoldDB" id="A0A365H7S6"/>
<organism evidence="3 4">
    <name type="scientific">Actinomadura craniellae</name>
    <dbReference type="NCBI Taxonomy" id="2231787"/>
    <lineage>
        <taxon>Bacteria</taxon>
        <taxon>Bacillati</taxon>
        <taxon>Actinomycetota</taxon>
        <taxon>Actinomycetes</taxon>
        <taxon>Streptosporangiales</taxon>
        <taxon>Thermomonosporaceae</taxon>
        <taxon>Actinomadura</taxon>
    </lineage>
</organism>
<feature type="chain" id="PRO_5038816852" evidence="2">
    <location>
        <begin position="29"/>
        <end position="398"/>
    </location>
</feature>
<accession>A0A365H7S6</accession>
<dbReference type="Gene3D" id="1.50.10.10">
    <property type="match status" value="1"/>
</dbReference>
<protein>
    <submittedName>
        <fullName evidence="3">Glycoside hydrolase family 15</fullName>
    </submittedName>
</protein>
<dbReference type="GO" id="GO:0004553">
    <property type="term" value="F:hydrolase activity, hydrolyzing O-glycosyl compounds"/>
    <property type="evidence" value="ECO:0007669"/>
    <property type="project" value="TreeGrafter"/>
</dbReference>
<feature type="region of interest" description="Disordered" evidence="1">
    <location>
        <begin position="178"/>
        <end position="206"/>
    </location>
</feature>
<evidence type="ECO:0000256" key="1">
    <source>
        <dbReference type="SAM" id="MobiDB-lite"/>
    </source>
</evidence>
<reference evidence="3 4" key="1">
    <citation type="submission" date="2018-06" db="EMBL/GenBank/DDBJ databases">
        <title>Actinomadura craniellae sp. nov. isolated from marine sponge Craniella sp.</title>
        <authorList>
            <person name="Li L."/>
            <person name="Xu Q.H."/>
            <person name="Lin H.W."/>
            <person name="Lu Y.H."/>
        </authorList>
    </citation>
    <scope>NUCLEOTIDE SEQUENCE [LARGE SCALE GENOMIC DNA]</scope>
    <source>
        <strain evidence="3 4">LHW63021</strain>
    </source>
</reference>
<feature type="signal peptide" evidence="2">
    <location>
        <begin position="1"/>
        <end position="28"/>
    </location>
</feature>
<dbReference type="InterPro" id="IPR008928">
    <property type="entry name" value="6-hairpin_glycosidase_sf"/>
</dbReference>
<keyword evidence="2" id="KW-0732">Signal</keyword>
<sequence length="398" mass="42797">MVKVVRVTRRTIASVILVALVAVLGAGAPRGAAAPDDERAWLAAGRIPGAGTPHRAMAERALLDLRLLTRPDGAALASWRKEWRYVWPRDAAFAAVAFQAAEHPREAGLILDFLARVQPADGRWAARYREDGSPVEDGRPPQGDAPGWPLWAAWLQHRAGPPDADRWRMVQRAADRLAGSLDRAGLPPPSSDYWERKPRTEQEPDLPTLGVAAPALLGLRSAAALARETGRPVPARRWQAAACRLAAAIDRRFAPHGYPRSPVPGGRMDTSVTFLAPPYAPRDERVTAAVERAARRLALPNGGVLPGERWAGDRKTAWTPEMGLFALAAAAGGQPAVAGARLDWLSAHRTPQGSLPEKVDARGRPRSVAPLGWTAALVVLTLAEAERPLPVPSARCAR</sequence>
<dbReference type="GO" id="GO:0005975">
    <property type="term" value="P:carbohydrate metabolic process"/>
    <property type="evidence" value="ECO:0007669"/>
    <property type="project" value="InterPro"/>
</dbReference>
<proteinExistence type="predicted"/>
<dbReference type="EMBL" id="QLYX01000004">
    <property type="protein sequence ID" value="RAY15078.1"/>
    <property type="molecule type" value="Genomic_DNA"/>
</dbReference>
<dbReference type="Proteomes" id="UP000251891">
    <property type="component" value="Unassembled WGS sequence"/>
</dbReference>
<keyword evidence="4" id="KW-1185">Reference proteome</keyword>
<gene>
    <name evidence="3" type="ORF">DPM19_10100</name>
</gene>
<evidence type="ECO:0000256" key="2">
    <source>
        <dbReference type="SAM" id="SignalP"/>
    </source>
</evidence>
<dbReference type="InterPro" id="IPR012341">
    <property type="entry name" value="6hp_glycosidase-like_sf"/>
</dbReference>
<evidence type="ECO:0000313" key="3">
    <source>
        <dbReference type="EMBL" id="RAY15078.1"/>
    </source>
</evidence>
<dbReference type="PANTHER" id="PTHR31616">
    <property type="entry name" value="TREHALASE"/>
    <property type="match status" value="1"/>
</dbReference>